<evidence type="ECO:0000313" key="4">
    <source>
        <dbReference type="Proteomes" id="UP000297643"/>
    </source>
</evidence>
<dbReference type="Proteomes" id="UP000297643">
    <property type="component" value="Unassembled WGS sequence"/>
</dbReference>
<keyword evidence="1" id="KW-0812">Transmembrane</keyword>
<protein>
    <submittedName>
        <fullName evidence="3">NERD domain-containing protein</fullName>
    </submittedName>
</protein>
<dbReference type="Pfam" id="PF08378">
    <property type="entry name" value="NERD"/>
    <property type="match status" value="1"/>
</dbReference>
<dbReference type="PROSITE" id="PS50965">
    <property type="entry name" value="NERD"/>
    <property type="match status" value="1"/>
</dbReference>
<comment type="caution">
    <text evidence="3">The sequence shown here is derived from an EMBL/GenBank/DDBJ whole genome shotgun (WGS) entry which is preliminary data.</text>
</comment>
<accession>A0A4R8WEY1</accession>
<organism evidence="3 4">
    <name type="scientific">Cryobacterium mannosilyticum</name>
    <dbReference type="NCBI Taxonomy" id="1259190"/>
    <lineage>
        <taxon>Bacteria</taxon>
        <taxon>Bacillati</taxon>
        <taxon>Actinomycetota</taxon>
        <taxon>Actinomycetes</taxon>
        <taxon>Micrococcales</taxon>
        <taxon>Microbacteriaceae</taxon>
        <taxon>Cryobacterium</taxon>
    </lineage>
</organism>
<dbReference type="EMBL" id="SOFM01000004">
    <property type="protein sequence ID" value="TFC07718.1"/>
    <property type="molecule type" value="Genomic_DNA"/>
</dbReference>
<gene>
    <name evidence="3" type="ORF">E3O32_00780</name>
</gene>
<dbReference type="InterPro" id="IPR011528">
    <property type="entry name" value="NERD"/>
</dbReference>
<evidence type="ECO:0000256" key="1">
    <source>
        <dbReference type="SAM" id="Phobius"/>
    </source>
</evidence>
<proteinExistence type="predicted"/>
<dbReference type="AlphaFoldDB" id="A0A4R8WEY1"/>
<keyword evidence="1" id="KW-1133">Transmembrane helix</keyword>
<sequence>MTIDSSAMRQRFPAQSVIEQLLHEQGSTPPLSWYARLFGGSPLGVDGMPRYLGAKGEITVGALLETLPPDWIVFHAIPVAGRGADIDHLVVGPGGIFTISSMHLSGTTGRHGADVWVGKRTMLVAGRKVPQLGDAEFVAERVTNLVRERMPLLTPVQPVLALVGPRRLTIADKPEQVKVIDSRDLRRWLVKLHPVLSAGEVQEVSDLVDSPNTWRPLPLAEVDDDLMDRFTVLDARVRSAGIRRLLWAVGGPAVAIGGSIAVLHALEATRLAG</sequence>
<evidence type="ECO:0000259" key="2">
    <source>
        <dbReference type="PROSITE" id="PS50965"/>
    </source>
</evidence>
<name>A0A4R8WEY1_9MICO</name>
<evidence type="ECO:0000313" key="3">
    <source>
        <dbReference type="EMBL" id="TFC07718.1"/>
    </source>
</evidence>
<reference evidence="3 4" key="1">
    <citation type="submission" date="2019-03" db="EMBL/GenBank/DDBJ databases">
        <title>Genomics of glacier-inhabiting Cryobacterium strains.</title>
        <authorList>
            <person name="Liu Q."/>
            <person name="Xin Y.-H."/>
        </authorList>
    </citation>
    <scope>NUCLEOTIDE SEQUENCE [LARGE SCALE GENOMIC DNA]</scope>
    <source>
        <strain evidence="3 4">RHLT2-21</strain>
    </source>
</reference>
<keyword evidence="4" id="KW-1185">Reference proteome</keyword>
<feature type="domain" description="NERD" evidence="2">
    <location>
        <begin position="52"/>
        <end position="169"/>
    </location>
</feature>
<feature type="transmembrane region" description="Helical" evidence="1">
    <location>
        <begin position="245"/>
        <end position="266"/>
    </location>
</feature>
<keyword evidence="1" id="KW-0472">Membrane</keyword>